<dbReference type="EMBL" id="FNDQ01000007">
    <property type="protein sequence ID" value="SDH58839.1"/>
    <property type="molecule type" value="Genomic_DNA"/>
</dbReference>
<evidence type="ECO:0000313" key="2">
    <source>
        <dbReference type="Proteomes" id="UP000243588"/>
    </source>
</evidence>
<proteinExistence type="predicted"/>
<protein>
    <submittedName>
        <fullName evidence="1">Uncharacterized protein</fullName>
    </submittedName>
</protein>
<keyword evidence="2" id="KW-1185">Reference proteome</keyword>
<name>A0A1G8DMV8_9FLAO</name>
<dbReference type="RefSeq" id="WP_176770731.1">
    <property type="nucleotide sequence ID" value="NZ_FNDQ01000007.1"/>
</dbReference>
<dbReference type="Proteomes" id="UP000243588">
    <property type="component" value="Unassembled WGS sequence"/>
</dbReference>
<sequence length="58" mass="6786">MTNPFIRIKASDGRQYLINIHHIVFVERVEEQKYAIHLVNDTVFTNTNVEELLDSLLS</sequence>
<reference evidence="2" key="1">
    <citation type="submission" date="2016-10" db="EMBL/GenBank/DDBJ databases">
        <authorList>
            <person name="Varghese N."/>
            <person name="Submissions S."/>
        </authorList>
    </citation>
    <scope>NUCLEOTIDE SEQUENCE [LARGE SCALE GENOMIC DNA]</scope>
    <source>
        <strain evidence="2">DSM 23313</strain>
    </source>
</reference>
<organism evidence="1 2">
    <name type="scientific">Myroides phaeus</name>
    <dbReference type="NCBI Taxonomy" id="702745"/>
    <lineage>
        <taxon>Bacteria</taxon>
        <taxon>Pseudomonadati</taxon>
        <taxon>Bacteroidota</taxon>
        <taxon>Flavobacteriia</taxon>
        <taxon>Flavobacteriales</taxon>
        <taxon>Flavobacteriaceae</taxon>
        <taxon>Myroides</taxon>
    </lineage>
</organism>
<accession>A0A1G8DMV8</accession>
<evidence type="ECO:0000313" key="1">
    <source>
        <dbReference type="EMBL" id="SDH58839.1"/>
    </source>
</evidence>
<dbReference type="AlphaFoldDB" id="A0A1G8DMV8"/>
<gene>
    <name evidence="1" type="ORF">SAMN05421818_10796</name>
</gene>